<keyword evidence="3" id="KW-0560">Oxidoreductase</keyword>
<evidence type="ECO:0000313" key="8">
    <source>
        <dbReference type="Proteomes" id="UP000228528"/>
    </source>
</evidence>
<evidence type="ECO:0000256" key="1">
    <source>
        <dbReference type="ARBA" id="ARBA00005791"/>
    </source>
</evidence>
<evidence type="ECO:0000256" key="3">
    <source>
        <dbReference type="ARBA" id="ARBA00023002"/>
    </source>
</evidence>
<evidence type="ECO:0000259" key="6">
    <source>
        <dbReference type="PROSITE" id="PS51352"/>
    </source>
</evidence>
<reference evidence="8" key="1">
    <citation type="submission" date="2017-09" db="EMBL/GenBank/DDBJ databases">
        <title>Depth-based differentiation of microbial function through sediment-hosted aquifers and enrichment of novel symbionts in the deep terrestrial subsurface.</title>
        <authorList>
            <person name="Probst A.J."/>
            <person name="Ladd B."/>
            <person name="Jarett J.K."/>
            <person name="Geller-Mcgrath D.E."/>
            <person name="Sieber C.M.K."/>
            <person name="Emerson J.B."/>
            <person name="Anantharaman K."/>
            <person name="Thomas B.C."/>
            <person name="Malmstrom R."/>
            <person name="Stieglmeier M."/>
            <person name="Klingl A."/>
            <person name="Woyke T."/>
            <person name="Ryan C.M."/>
            <person name="Banfield J.F."/>
        </authorList>
    </citation>
    <scope>NUCLEOTIDE SEQUENCE [LARGE SCALE GENOMIC DNA]</scope>
</reference>
<gene>
    <name evidence="7" type="ORF">COU30_00215</name>
</gene>
<name>A0A2M6P2B8_9BACT</name>
<dbReference type="SUPFAM" id="SSF52833">
    <property type="entry name" value="Thioredoxin-like"/>
    <property type="match status" value="1"/>
</dbReference>
<evidence type="ECO:0000256" key="5">
    <source>
        <dbReference type="ARBA" id="ARBA00023284"/>
    </source>
</evidence>
<dbReference type="PANTHER" id="PTHR13887">
    <property type="entry name" value="GLUTATHIONE S-TRANSFERASE KAPPA"/>
    <property type="match status" value="1"/>
</dbReference>
<proteinExistence type="inferred from homology"/>
<evidence type="ECO:0000256" key="4">
    <source>
        <dbReference type="ARBA" id="ARBA00023157"/>
    </source>
</evidence>
<dbReference type="Gene3D" id="3.40.30.10">
    <property type="entry name" value="Glutaredoxin"/>
    <property type="match status" value="1"/>
</dbReference>
<dbReference type="Pfam" id="PF13462">
    <property type="entry name" value="Thioredoxin_4"/>
    <property type="match status" value="1"/>
</dbReference>
<dbReference type="InterPro" id="IPR036249">
    <property type="entry name" value="Thioredoxin-like_sf"/>
</dbReference>
<sequence>GTSDVTVTEEQLAEVIRSHNPTLGNPQSPVTIIAFIDFECPFCQQSYETFNTVIDKYGSAVYVVFKHLPLTNIHPNAGPAALAATCAHSQGKFWEYYHKLFTLLQLSDEAYLGYAEHIGIDVPTFQRCYDQKDHAKDIQQDILDAASLGVRGTPTYFVGTKKIEGVISEELWDAFILEQLQQ</sequence>
<keyword evidence="5" id="KW-0676">Redox-active center</keyword>
<feature type="domain" description="Thioredoxin" evidence="6">
    <location>
        <begin position="1"/>
        <end position="182"/>
    </location>
</feature>
<dbReference type="GO" id="GO:0016491">
    <property type="term" value="F:oxidoreductase activity"/>
    <property type="evidence" value="ECO:0007669"/>
    <property type="project" value="UniProtKB-KW"/>
</dbReference>
<dbReference type="AlphaFoldDB" id="A0A2M6P2B8"/>
<dbReference type="Proteomes" id="UP000228528">
    <property type="component" value="Unassembled WGS sequence"/>
</dbReference>
<evidence type="ECO:0000256" key="2">
    <source>
        <dbReference type="ARBA" id="ARBA00022729"/>
    </source>
</evidence>
<dbReference type="PANTHER" id="PTHR13887:SF14">
    <property type="entry name" value="DISULFIDE BOND FORMATION PROTEIN D"/>
    <property type="match status" value="1"/>
</dbReference>
<dbReference type="InterPro" id="IPR013766">
    <property type="entry name" value="Thioredoxin_domain"/>
</dbReference>
<protein>
    <recommendedName>
        <fullName evidence="6">Thioredoxin domain-containing protein</fullName>
    </recommendedName>
</protein>
<dbReference type="InterPro" id="IPR012336">
    <property type="entry name" value="Thioredoxin-like_fold"/>
</dbReference>
<organism evidence="7 8">
    <name type="scientific">Candidatus Magasanikbacteria bacterium CG10_big_fil_rev_8_21_14_0_10_38_6</name>
    <dbReference type="NCBI Taxonomy" id="1974647"/>
    <lineage>
        <taxon>Bacteria</taxon>
        <taxon>Candidatus Magasanikiibacteriota</taxon>
    </lineage>
</organism>
<comment type="similarity">
    <text evidence="1">Belongs to the thioredoxin family. DsbA subfamily.</text>
</comment>
<feature type="non-terminal residue" evidence="7">
    <location>
        <position position="1"/>
    </location>
</feature>
<keyword evidence="4" id="KW-1015">Disulfide bond</keyword>
<dbReference type="PROSITE" id="PS51352">
    <property type="entry name" value="THIOREDOXIN_2"/>
    <property type="match status" value="1"/>
</dbReference>
<comment type="caution">
    <text evidence="7">The sequence shown here is derived from an EMBL/GenBank/DDBJ whole genome shotgun (WGS) entry which is preliminary data.</text>
</comment>
<evidence type="ECO:0000313" key="7">
    <source>
        <dbReference type="EMBL" id="PIR77856.1"/>
    </source>
</evidence>
<dbReference type="EMBL" id="PFBW01000010">
    <property type="protein sequence ID" value="PIR77856.1"/>
    <property type="molecule type" value="Genomic_DNA"/>
</dbReference>
<keyword evidence="2" id="KW-0732">Signal</keyword>
<accession>A0A2M6P2B8</accession>